<dbReference type="InterPro" id="IPR038728">
    <property type="entry name" value="YkvI-like"/>
</dbReference>
<feature type="transmembrane region" description="Helical" evidence="1">
    <location>
        <begin position="347"/>
        <end position="367"/>
    </location>
</feature>
<keyword evidence="1" id="KW-1133">Transmembrane helix</keyword>
<accession>A0ABW1YGQ1</accession>
<evidence type="ECO:0008006" key="4">
    <source>
        <dbReference type="Google" id="ProtNLM"/>
    </source>
</evidence>
<dbReference type="PANTHER" id="PTHR37814:SF1">
    <property type="entry name" value="MEMBRANE PROTEIN"/>
    <property type="match status" value="1"/>
</dbReference>
<dbReference type="EMBL" id="JBHSVR010000001">
    <property type="protein sequence ID" value="MFC6631966.1"/>
    <property type="molecule type" value="Genomic_DNA"/>
</dbReference>
<feature type="transmembrane region" description="Helical" evidence="1">
    <location>
        <begin position="154"/>
        <end position="177"/>
    </location>
</feature>
<dbReference type="RefSeq" id="WP_193194381.1">
    <property type="nucleotide sequence ID" value="NZ_JACZFR010000059.1"/>
</dbReference>
<feature type="transmembrane region" description="Helical" evidence="1">
    <location>
        <begin position="197"/>
        <end position="215"/>
    </location>
</feature>
<evidence type="ECO:0000313" key="2">
    <source>
        <dbReference type="EMBL" id="MFC6631966.1"/>
    </source>
</evidence>
<keyword evidence="3" id="KW-1185">Reference proteome</keyword>
<reference evidence="3" key="1">
    <citation type="journal article" date="2019" name="Int. J. Syst. Evol. Microbiol.">
        <title>The Global Catalogue of Microorganisms (GCM) 10K type strain sequencing project: providing services to taxonomists for standard genome sequencing and annotation.</title>
        <authorList>
            <consortium name="The Broad Institute Genomics Platform"/>
            <consortium name="The Broad Institute Genome Sequencing Center for Infectious Disease"/>
            <person name="Wu L."/>
            <person name="Ma J."/>
        </authorList>
    </citation>
    <scope>NUCLEOTIDE SEQUENCE [LARGE SCALE GENOMIC DNA]</scope>
    <source>
        <strain evidence="3">CGMCC 1.13718</strain>
    </source>
</reference>
<feature type="transmembrane region" description="Helical" evidence="1">
    <location>
        <begin position="12"/>
        <end position="34"/>
    </location>
</feature>
<keyword evidence="1" id="KW-0812">Transmembrane</keyword>
<evidence type="ECO:0000256" key="1">
    <source>
        <dbReference type="SAM" id="Phobius"/>
    </source>
</evidence>
<sequence length="379" mass="41175">MFKMGNNNSRFAGIFRSYLLPGLVFQSVIIGGGYGTGREIAEFFLVHGPLGGLLGMLLACAGWSIVLAMAFEFARLTRSYDYRTFFRNLLGPAWPLFEILYLLIALLVLAVLGSAAAEMVSSALEVPGILGTLALLAAVGALAYFGSRVIERALAFWSLLLYGVYAMFLVWVLSKFGEQITGALQSREVIGNWHLDGLRYAAYNLNVLAAVLFVIPHLQTRREAVGAGALAGVIGIVPGIFVFIAMLAQYPQIIDMPVPITSLLQGLNAVWFLLIFQVVLFGSFIETGAGIIHAINERVAGVFAERKLPFPNRLRLGIAIVSLGGAVYLAEQFGIVELIAKGYGYLSYGYIAVVILPLLTLGLFHIVRDRRGNYRLSGT</sequence>
<feature type="transmembrane region" description="Helical" evidence="1">
    <location>
        <begin position="270"/>
        <end position="295"/>
    </location>
</feature>
<feature type="transmembrane region" description="Helical" evidence="1">
    <location>
        <begin position="227"/>
        <end position="250"/>
    </location>
</feature>
<feature type="transmembrane region" description="Helical" evidence="1">
    <location>
        <begin position="95"/>
        <end position="117"/>
    </location>
</feature>
<proteinExistence type="predicted"/>
<evidence type="ECO:0000313" key="3">
    <source>
        <dbReference type="Proteomes" id="UP001596425"/>
    </source>
</evidence>
<feature type="transmembrane region" description="Helical" evidence="1">
    <location>
        <begin position="129"/>
        <end position="147"/>
    </location>
</feature>
<organism evidence="2 3">
    <name type="scientific">Microbulbifer taiwanensis</name>
    <dbReference type="NCBI Taxonomy" id="986746"/>
    <lineage>
        <taxon>Bacteria</taxon>
        <taxon>Pseudomonadati</taxon>
        <taxon>Pseudomonadota</taxon>
        <taxon>Gammaproteobacteria</taxon>
        <taxon>Cellvibrionales</taxon>
        <taxon>Microbulbiferaceae</taxon>
        <taxon>Microbulbifer</taxon>
    </lineage>
</organism>
<name>A0ABW1YGQ1_9GAMM</name>
<comment type="caution">
    <text evidence="2">The sequence shown here is derived from an EMBL/GenBank/DDBJ whole genome shotgun (WGS) entry which is preliminary data.</text>
</comment>
<dbReference type="Proteomes" id="UP001596425">
    <property type="component" value="Unassembled WGS sequence"/>
</dbReference>
<feature type="transmembrane region" description="Helical" evidence="1">
    <location>
        <begin position="316"/>
        <end position="335"/>
    </location>
</feature>
<protein>
    <recommendedName>
        <fullName evidence="4">Membrane protein YkvI</fullName>
    </recommendedName>
</protein>
<feature type="transmembrane region" description="Helical" evidence="1">
    <location>
        <begin position="54"/>
        <end position="74"/>
    </location>
</feature>
<keyword evidence="1" id="KW-0472">Membrane</keyword>
<dbReference type="PANTHER" id="PTHR37814">
    <property type="entry name" value="CONSERVED MEMBRANE PROTEIN"/>
    <property type="match status" value="1"/>
</dbReference>
<gene>
    <name evidence="2" type="ORF">ACFQBM_01665</name>
</gene>